<comment type="subcellular location">
    <subcellularLocation>
        <location evidence="3">Chromosome</location>
    </subcellularLocation>
    <subcellularLocation>
        <location evidence="2">Nucleus</location>
    </subcellularLocation>
</comment>
<dbReference type="GO" id="GO:0030527">
    <property type="term" value="F:structural constituent of chromatin"/>
    <property type="evidence" value="ECO:0007669"/>
    <property type="project" value="InterPro"/>
</dbReference>
<dbReference type="Pfam" id="PF01661">
    <property type="entry name" value="Macro"/>
    <property type="match status" value="1"/>
</dbReference>
<dbReference type="SMART" id="SM00506">
    <property type="entry name" value="A1pp"/>
    <property type="match status" value="1"/>
</dbReference>
<dbReference type="InterPro" id="IPR043472">
    <property type="entry name" value="Macro_dom-like"/>
</dbReference>
<evidence type="ECO:0000256" key="1">
    <source>
        <dbReference type="ARBA" id="ARBA00002001"/>
    </source>
</evidence>
<evidence type="ECO:0000256" key="4">
    <source>
        <dbReference type="ARBA" id="ARBA00011538"/>
    </source>
</evidence>
<evidence type="ECO:0000256" key="3">
    <source>
        <dbReference type="ARBA" id="ARBA00004286"/>
    </source>
</evidence>
<dbReference type="OrthoDB" id="9421954at2759"/>
<dbReference type="SUPFAM" id="SSF52949">
    <property type="entry name" value="Macro domain-like"/>
    <property type="match status" value="1"/>
</dbReference>
<evidence type="ECO:0000313" key="12">
    <source>
        <dbReference type="EMBL" id="RNA39158.1"/>
    </source>
</evidence>
<dbReference type="PROSITE" id="PS51154">
    <property type="entry name" value="MACRO"/>
    <property type="match status" value="1"/>
</dbReference>
<comment type="caution">
    <text evidence="12">The sequence shown here is derived from an EMBL/GenBank/DDBJ whole genome shotgun (WGS) entry which is preliminary data.</text>
</comment>
<keyword evidence="8" id="KW-0238">DNA-binding</keyword>
<gene>
    <name evidence="12" type="ORF">BpHYR1_037360</name>
</gene>
<dbReference type="AlphaFoldDB" id="A0A3M7SUB0"/>
<evidence type="ECO:0000313" key="13">
    <source>
        <dbReference type="Proteomes" id="UP000276133"/>
    </source>
</evidence>
<evidence type="ECO:0000256" key="10">
    <source>
        <dbReference type="ARBA" id="ARBA00023269"/>
    </source>
</evidence>
<dbReference type="GO" id="GO:0005634">
    <property type="term" value="C:nucleus"/>
    <property type="evidence" value="ECO:0007669"/>
    <property type="project" value="UniProtKB-SubCell"/>
</dbReference>
<name>A0A3M7SUB0_BRAPC</name>
<comment type="subunit">
    <text evidence="4">The nucleosome is a histone octamer containing two molecules each of H2A, H2B, H3 and H4 assembled in one H3-H4 heterotetramer and two H2A-H2B heterodimers. The octamer wraps approximately 147 bp of DNA.</text>
</comment>
<keyword evidence="10" id="KW-0544">Nucleosome core</keyword>
<dbReference type="Pfam" id="PF16211">
    <property type="entry name" value="Histone_H2A_C"/>
    <property type="match status" value="1"/>
</dbReference>
<dbReference type="FunFam" id="3.40.220.10:FF:000002">
    <property type="entry name" value="Core histone macro-H2A"/>
    <property type="match status" value="1"/>
</dbReference>
<dbReference type="CDD" id="cd00074">
    <property type="entry name" value="HFD_H2A"/>
    <property type="match status" value="1"/>
</dbReference>
<reference evidence="12 13" key="1">
    <citation type="journal article" date="2018" name="Sci. Rep.">
        <title>Genomic signatures of local adaptation to the degree of environmental predictability in rotifers.</title>
        <authorList>
            <person name="Franch-Gras L."/>
            <person name="Hahn C."/>
            <person name="Garcia-Roger E.M."/>
            <person name="Carmona M.J."/>
            <person name="Serra M."/>
            <person name="Gomez A."/>
        </authorList>
    </citation>
    <scope>NUCLEOTIDE SEQUENCE [LARGE SCALE GENOMIC DNA]</scope>
    <source>
        <strain evidence="12">HYR1</strain>
    </source>
</reference>
<dbReference type="InterPro" id="IPR002589">
    <property type="entry name" value="Macro_dom"/>
</dbReference>
<evidence type="ECO:0000256" key="5">
    <source>
        <dbReference type="ARBA" id="ARBA00017642"/>
    </source>
</evidence>
<keyword evidence="7" id="KW-0156">Chromatin regulator</keyword>
<protein>
    <recommendedName>
        <fullName evidence="5">Histone H2A</fullName>
    </recommendedName>
</protein>
<dbReference type="InterPro" id="IPR002119">
    <property type="entry name" value="Histone_H2A"/>
</dbReference>
<dbReference type="GO" id="GO:0006325">
    <property type="term" value="P:chromatin organization"/>
    <property type="evidence" value="ECO:0007669"/>
    <property type="project" value="UniProtKB-KW"/>
</dbReference>
<dbReference type="Pfam" id="PF00125">
    <property type="entry name" value="Histone"/>
    <property type="match status" value="1"/>
</dbReference>
<dbReference type="InterPro" id="IPR007125">
    <property type="entry name" value="H2A/H2B/H3"/>
</dbReference>
<evidence type="ECO:0000256" key="2">
    <source>
        <dbReference type="ARBA" id="ARBA00004123"/>
    </source>
</evidence>
<proteinExistence type="predicted"/>
<dbReference type="Gene3D" id="3.40.220.10">
    <property type="entry name" value="Leucine Aminopeptidase, subunit E, domain 1"/>
    <property type="match status" value="1"/>
</dbReference>
<dbReference type="GO" id="GO:0000786">
    <property type="term" value="C:nucleosome"/>
    <property type="evidence" value="ECO:0007669"/>
    <property type="project" value="UniProtKB-KW"/>
</dbReference>
<dbReference type="InterPro" id="IPR009072">
    <property type="entry name" value="Histone-fold"/>
</dbReference>
<dbReference type="Proteomes" id="UP000276133">
    <property type="component" value="Unassembled WGS sequence"/>
</dbReference>
<accession>A0A3M7SUB0</accession>
<sequence length="359" mass="39427">MGPRGYPRKRRRTSKSIKAGITFPVTRFHRKLKSLPQMPHRIYQNASVYLSATIEYLIAEILELGGNAARDNSRARISPRHLMLAIKTDSELEQLFKKCILPGSGVIPSISSALIQNKAASSLGKVTPKTKPMDPKAKNVSTKKGIAKKIYMFDDKDETNETSKNVTLLNERTLATGQKLKVIQADITNVVADAIVHPTNNSFYMGGEVGSAIARAGGQEVRNLVDELHKTYGNLGVGSAAMSQASKNMLCKNIIHVYSPSWDTMQQVQRIDELTKVVQNILTLAETNKLQSVALPSISSGANGFPKQVAAQTILRAINEHFKSIESNKTKSTVDQVIFVLYDTESVNIYTSELGKLSI</sequence>
<dbReference type="PANTHER" id="PTHR23430">
    <property type="entry name" value="HISTONE H2A"/>
    <property type="match status" value="1"/>
</dbReference>
<evidence type="ECO:0000256" key="9">
    <source>
        <dbReference type="ARBA" id="ARBA00023242"/>
    </source>
</evidence>
<comment type="function">
    <text evidence="1">Core component of nucleosome. Nucleosomes wrap and compact DNA into chromatin, limiting DNA accessibility to the cellular machineries which require DNA as a template. Histones thereby play a central role in transcription regulation, DNA repair, DNA replication and chromosomal stability. DNA accessibility is regulated via a complex set of post-translational modifications of histones, also called histone code, and nucleosome remodeling.</text>
</comment>
<dbReference type="GO" id="GO:0046982">
    <property type="term" value="F:protein heterodimerization activity"/>
    <property type="evidence" value="ECO:0007669"/>
    <property type="project" value="InterPro"/>
</dbReference>
<evidence type="ECO:0000256" key="7">
    <source>
        <dbReference type="ARBA" id="ARBA00022853"/>
    </source>
</evidence>
<keyword evidence="13" id="KW-1185">Reference proteome</keyword>
<evidence type="ECO:0000256" key="6">
    <source>
        <dbReference type="ARBA" id="ARBA00022454"/>
    </source>
</evidence>
<keyword evidence="9" id="KW-0539">Nucleus</keyword>
<dbReference type="SMART" id="SM00414">
    <property type="entry name" value="H2A"/>
    <property type="match status" value="1"/>
</dbReference>
<keyword evidence="6" id="KW-0158">Chromosome</keyword>
<organism evidence="12 13">
    <name type="scientific">Brachionus plicatilis</name>
    <name type="common">Marine rotifer</name>
    <name type="synonym">Brachionus muelleri</name>
    <dbReference type="NCBI Taxonomy" id="10195"/>
    <lineage>
        <taxon>Eukaryota</taxon>
        <taxon>Metazoa</taxon>
        <taxon>Spiralia</taxon>
        <taxon>Gnathifera</taxon>
        <taxon>Rotifera</taxon>
        <taxon>Eurotatoria</taxon>
        <taxon>Monogononta</taxon>
        <taxon>Pseudotrocha</taxon>
        <taxon>Ploima</taxon>
        <taxon>Brachionidae</taxon>
        <taxon>Brachionus</taxon>
    </lineage>
</organism>
<dbReference type="Gene3D" id="1.10.20.10">
    <property type="entry name" value="Histone, subunit A"/>
    <property type="match status" value="1"/>
</dbReference>
<evidence type="ECO:0000256" key="8">
    <source>
        <dbReference type="ARBA" id="ARBA00023125"/>
    </source>
</evidence>
<dbReference type="STRING" id="10195.A0A3M7SUB0"/>
<dbReference type="InterPro" id="IPR032454">
    <property type="entry name" value="Histone_H2A_C"/>
</dbReference>
<dbReference type="GO" id="GO:0003677">
    <property type="term" value="F:DNA binding"/>
    <property type="evidence" value="ECO:0007669"/>
    <property type="project" value="UniProtKB-KW"/>
</dbReference>
<feature type="domain" description="Macro" evidence="11">
    <location>
        <begin position="167"/>
        <end position="358"/>
    </location>
</feature>
<dbReference type="EMBL" id="REGN01000779">
    <property type="protein sequence ID" value="RNA39158.1"/>
    <property type="molecule type" value="Genomic_DNA"/>
</dbReference>
<dbReference type="SUPFAM" id="SSF47113">
    <property type="entry name" value="Histone-fold"/>
    <property type="match status" value="1"/>
</dbReference>
<evidence type="ECO:0000259" key="11">
    <source>
        <dbReference type="PROSITE" id="PS51154"/>
    </source>
</evidence>
<dbReference type="PRINTS" id="PR00620">
    <property type="entry name" value="HISTONEH2A"/>
</dbReference>